<dbReference type="Gene3D" id="3.10.105.10">
    <property type="entry name" value="Dipeptide-binding Protein, Domain 3"/>
    <property type="match status" value="1"/>
</dbReference>
<reference evidence="3 4" key="1">
    <citation type="submission" date="2019-07" db="EMBL/GenBank/DDBJ databases">
        <title>New species of Amycolatopsis and Streptomyces.</title>
        <authorList>
            <person name="Duangmal K."/>
            <person name="Teo W.F.A."/>
            <person name="Lipun K."/>
        </authorList>
    </citation>
    <scope>NUCLEOTIDE SEQUENCE [LARGE SCALE GENOMIC DNA]</scope>
    <source>
        <strain evidence="3 4">NBRC 109810</strain>
    </source>
</reference>
<dbReference type="OrthoDB" id="9803988at2"/>
<proteinExistence type="predicted"/>
<feature type="domain" description="Solute-binding protein family 5" evidence="2">
    <location>
        <begin position="83"/>
        <end position="400"/>
    </location>
</feature>
<dbReference type="Proteomes" id="UP000325849">
    <property type="component" value="Unassembled WGS sequence"/>
</dbReference>
<feature type="signal peptide" evidence="1">
    <location>
        <begin position="1"/>
        <end position="23"/>
    </location>
</feature>
<evidence type="ECO:0000313" key="4">
    <source>
        <dbReference type="Proteomes" id="UP000325849"/>
    </source>
</evidence>
<evidence type="ECO:0000259" key="2">
    <source>
        <dbReference type="Pfam" id="PF00496"/>
    </source>
</evidence>
<protein>
    <submittedName>
        <fullName evidence="3">ABC transporter substrate-binding protein</fullName>
    </submittedName>
</protein>
<keyword evidence="4" id="KW-1185">Reference proteome</keyword>
<keyword evidence="1" id="KW-0732">Signal</keyword>
<dbReference type="PROSITE" id="PS51257">
    <property type="entry name" value="PROKAR_LIPOPROTEIN"/>
    <property type="match status" value="1"/>
</dbReference>
<dbReference type="InterPro" id="IPR000914">
    <property type="entry name" value="SBP_5_dom"/>
</dbReference>
<evidence type="ECO:0000313" key="3">
    <source>
        <dbReference type="EMBL" id="MPY30389.1"/>
    </source>
</evidence>
<evidence type="ECO:0000256" key="1">
    <source>
        <dbReference type="SAM" id="SignalP"/>
    </source>
</evidence>
<dbReference type="AlphaFoldDB" id="A0A5N8V5L4"/>
<dbReference type="GO" id="GO:0015833">
    <property type="term" value="P:peptide transport"/>
    <property type="evidence" value="ECO:0007669"/>
    <property type="project" value="TreeGrafter"/>
</dbReference>
<dbReference type="EMBL" id="VJZD01000007">
    <property type="protein sequence ID" value="MPY30389.1"/>
    <property type="molecule type" value="Genomic_DNA"/>
</dbReference>
<gene>
    <name evidence="3" type="ORF">FNH09_03415</name>
</gene>
<organism evidence="3 4">
    <name type="scientific">Streptomyces adustus</name>
    <dbReference type="NCBI Taxonomy" id="1609272"/>
    <lineage>
        <taxon>Bacteria</taxon>
        <taxon>Bacillati</taxon>
        <taxon>Actinomycetota</taxon>
        <taxon>Actinomycetes</taxon>
        <taxon>Kitasatosporales</taxon>
        <taxon>Streptomycetaceae</taxon>
        <taxon>Streptomyces</taxon>
    </lineage>
</organism>
<dbReference type="SUPFAM" id="SSF53850">
    <property type="entry name" value="Periplasmic binding protein-like II"/>
    <property type="match status" value="1"/>
</dbReference>
<dbReference type="RefSeq" id="WP_152884985.1">
    <property type="nucleotide sequence ID" value="NZ_VJZD01000007.1"/>
</dbReference>
<dbReference type="InterPro" id="IPR039424">
    <property type="entry name" value="SBP_5"/>
</dbReference>
<dbReference type="PANTHER" id="PTHR30290">
    <property type="entry name" value="PERIPLASMIC BINDING COMPONENT OF ABC TRANSPORTER"/>
    <property type="match status" value="1"/>
</dbReference>
<dbReference type="GO" id="GO:1904680">
    <property type="term" value="F:peptide transmembrane transporter activity"/>
    <property type="evidence" value="ECO:0007669"/>
    <property type="project" value="TreeGrafter"/>
</dbReference>
<dbReference type="Pfam" id="PF00496">
    <property type="entry name" value="SBP_bac_5"/>
    <property type="match status" value="1"/>
</dbReference>
<feature type="chain" id="PRO_5038787409" evidence="1">
    <location>
        <begin position="24"/>
        <end position="513"/>
    </location>
</feature>
<name>A0A5N8V5L4_9ACTN</name>
<accession>A0A5N8V5L4</accession>
<comment type="caution">
    <text evidence="3">The sequence shown here is derived from an EMBL/GenBank/DDBJ whole genome shotgun (WGS) entry which is preliminary data.</text>
</comment>
<sequence length="513" mass="53406">MTGFNFKRLGVSALALASITVSATACGGSTDAAGGSPGTTLTLGYDSDPAPQGYDPLLYGAGQRLFYESVYQSLFAEGADGQAVPELVASFSYNKANTQMTLKLKSGVTFTDGSKLTAQLVKDNLDRRSNSKLQSYAGFAKGGATEIKDVKAASTDTVVLTFAAPQATFQTNLAGVPGMIVGQRAISNPSTLNQGPDGSGPYRMTASVKGSSYTMTRQPGAGATTHPFKTVVYKAYLDKNARLNAQISGQTDASIIDTSTERTAASNHVALARNGGTMLDILVFDKSGATSKPFADPDVRLALSYAIDRQAFVNTVAKGAEPTANAFPKTSPGYVPGLNTQYAHSTTKAKQLLAKAGYPKGFSFTVTASPTDKADLEFLQNQFKAVGVTMKIDVTSSTDQIFAAVNTQPLGFIPLTMSNEIGITAGVLVGGFANPHKTQSPAIGAALGAATNAAASDRPAALQKLNEALIDEGWLIPIAEQYAYVGYDSKALKAPAFPGTDGYPLLSAFRPVA</sequence>
<dbReference type="Gene3D" id="3.40.190.10">
    <property type="entry name" value="Periplasmic binding protein-like II"/>
    <property type="match status" value="1"/>
</dbReference>